<comment type="caution">
    <text evidence="1">The sequence shown here is derived from an EMBL/GenBank/DDBJ whole genome shotgun (WGS) entry which is preliminary data.</text>
</comment>
<sequence>MQKDQDLLEEVPPWYSPVMPKLVYKSEQVEAWWDVPVYADHQEVRANQVDVRVVNHVGKKVMTIEMSCPSISNREKKSEEKTMKYDPLRWELKEKYKGYEVHQYNIIMGVLGGWSEETEISMQSLVGRKTTHILERMQKAVLSATLNIARTFKVVT</sequence>
<name>A0AAD9QV27_ACRCE</name>
<dbReference type="EMBL" id="JARQWQ010000013">
    <property type="protein sequence ID" value="KAK2567908.1"/>
    <property type="molecule type" value="Genomic_DNA"/>
</dbReference>
<proteinExistence type="predicted"/>
<dbReference type="Proteomes" id="UP001249851">
    <property type="component" value="Unassembled WGS sequence"/>
</dbReference>
<organism evidence="1 2">
    <name type="scientific">Acropora cervicornis</name>
    <name type="common">Staghorn coral</name>
    <dbReference type="NCBI Taxonomy" id="6130"/>
    <lineage>
        <taxon>Eukaryota</taxon>
        <taxon>Metazoa</taxon>
        <taxon>Cnidaria</taxon>
        <taxon>Anthozoa</taxon>
        <taxon>Hexacorallia</taxon>
        <taxon>Scleractinia</taxon>
        <taxon>Astrocoeniina</taxon>
        <taxon>Acroporidae</taxon>
        <taxon>Acropora</taxon>
    </lineage>
</organism>
<evidence type="ECO:0000313" key="1">
    <source>
        <dbReference type="EMBL" id="KAK2567908.1"/>
    </source>
</evidence>
<protein>
    <submittedName>
        <fullName evidence="1">Uncharacterized protein</fullName>
    </submittedName>
</protein>
<dbReference type="AlphaFoldDB" id="A0AAD9QV27"/>
<reference evidence="1" key="2">
    <citation type="journal article" date="2023" name="Science">
        <title>Genomic signatures of disease resistance in endangered staghorn corals.</title>
        <authorList>
            <person name="Vollmer S.V."/>
            <person name="Selwyn J.D."/>
            <person name="Despard B.A."/>
            <person name="Roesel C.L."/>
        </authorList>
    </citation>
    <scope>NUCLEOTIDE SEQUENCE</scope>
    <source>
        <strain evidence="1">K2</strain>
    </source>
</reference>
<gene>
    <name evidence="1" type="ORF">P5673_007799</name>
</gene>
<evidence type="ECO:0000313" key="2">
    <source>
        <dbReference type="Proteomes" id="UP001249851"/>
    </source>
</evidence>
<keyword evidence="2" id="KW-1185">Reference proteome</keyword>
<reference evidence="1" key="1">
    <citation type="journal article" date="2023" name="G3 (Bethesda)">
        <title>Whole genome assembly and annotation of the endangered Caribbean coral Acropora cervicornis.</title>
        <authorList>
            <person name="Selwyn J.D."/>
            <person name="Vollmer S.V."/>
        </authorList>
    </citation>
    <scope>NUCLEOTIDE SEQUENCE</scope>
    <source>
        <strain evidence="1">K2</strain>
    </source>
</reference>
<accession>A0AAD9QV27</accession>